<organism evidence="4 5">
    <name type="scientific">Pseudogymnoascus verrucosus</name>
    <dbReference type="NCBI Taxonomy" id="342668"/>
    <lineage>
        <taxon>Eukaryota</taxon>
        <taxon>Fungi</taxon>
        <taxon>Dikarya</taxon>
        <taxon>Ascomycota</taxon>
        <taxon>Pezizomycotina</taxon>
        <taxon>Leotiomycetes</taxon>
        <taxon>Thelebolales</taxon>
        <taxon>Thelebolaceae</taxon>
        <taxon>Pseudogymnoascus</taxon>
    </lineage>
</organism>
<accession>A0A1B8GXJ1</accession>
<dbReference type="OrthoDB" id="3251668at2759"/>
<dbReference type="CDD" id="cd00067">
    <property type="entry name" value="GAL4"/>
    <property type="match status" value="1"/>
</dbReference>
<dbReference type="InterPro" id="IPR021858">
    <property type="entry name" value="Fun_TF"/>
</dbReference>
<dbReference type="PROSITE" id="PS00463">
    <property type="entry name" value="ZN2_CY6_FUNGAL_1"/>
    <property type="match status" value="1"/>
</dbReference>
<sequence length="474" mass="53181">MTLRKQPSNGQKRIRTVPGSCWPCRSRRVMCDLQKPTCRKCAKADLVCNYSKRLLKWQDSLASRGYLAGKNIPVRDSTSGQDSTPRQELGISTLSASQQSAFDYFRQKVWPLLFVGGVESSVPFTLALKSPPLLLSILALATTHKAADAPTNKLKTESEQARLACISSLRIQLAKGIKEEEQSRAIVMTSIFLCMLDGYLNPQDGMAATIEHQLGAQAVINILGGPLEAILRAAPNELVLLSEFASMDLSRALILGERPYIVPELWSKFDSGRSWWEDIGGEESPAAIFKELAKMAHYALDHTENPASEVSVEKVQDFESNLQAPLKEVSLYSVMQDATEDLTQHHRYMEAQSLFRAFRYCALIYLYRAICKFPTHHKLVQQRVQQCLEALSMLSEQAGYQTCALFPYCVAGAHSVADFHRETVMKNLDIIEMQLQFGNIKVLQSYLRTLWKPGGQAGDWFHTFKDFSKGVYIL</sequence>
<evidence type="ECO:0000313" key="5">
    <source>
        <dbReference type="Proteomes" id="UP000091956"/>
    </source>
</evidence>
<keyword evidence="2" id="KW-0539">Nucleus</keyword>
<dbReference type="AlphaFoldDB" id="A0A1B8GXJ1"/>
<dbReference type="SUPFAM" id="SSF57701">
    <property type="entry name" value="Zn2/Cys6 DNA-binding domain"/>
    <property type="match status" value="1"/>
</dbReference>
<dbReference type="InterPro" id="IPR036864">
    <property type="entry name" value="Zn2-C6_fun-type_DNA-bd_sf"/>
</dbReference>
<dbReference type="Gene3D" id="4.10.240.10">
    <property type="entry name" value="Zn(2)-C6 fungal-type DNA-binding domain"/>
    <property type="match status" value="1"/>
</dbReference>
<reference evidence="4 5" key="1">
    <citation type="submission" date="2016-03" db="EMBL/GenBank/DDBJ databases">
        <title>Comparative genomics of Pseudogymnoascus destructans, the fungus causing white-nose syndrome of bats.</title>
        <authorList>
            <person name="Palmer J.M."/>
            <person name="Drees K.P."/>
            <person name="Foster J.T."/>
            <person name="Lindner D.L."/>
        </authorList>
    </citation>
    <scope>NUCLEOTIDE SEQUENCE [LARGE SCALE GENOMIC DNA]</scope>
    <source>
        <strain evidence="4 5">UAMH 10579</strain>
    </source>
</reference>
<dbReference type="GO" id="GO:0008270">
    <property type="term" value="F:zinc ion binding"/>
    <property type="evidence" value="ECO:0007669"/>
    <property type="project" value="InterPro"/>
</dbReference>
<dbReference type="EMBL" id="KV460208">
    <property type="protein sequence ID" value="OBU00527.1"/>
    <property type="molecule type" value="Genomic_DNA"/>
</dbReference>
<dbReference type="RefSeq" id="XP_018134259.1">
    <property type="nucleotide sequence ID" value="XM_018270574.2"/>
</dbReference>
<dbReference type="PANTHER" id="PTHR37534:SF46">
    <property type="entry name" value="ZN(II)2CYS6 TRANSCRIPTION FACTOR (EUROFUNG)"/>
    <property type="match status" value="1"/>
</dbReference>
<dbReference type="GO" id="GO:0000981">
    <property type="term" value="F:DNA-binding transcription factor activity, RNA polymerase II-specific"/>
    <property type="evidence" value="ECO:0007669"/>
    <property type="project" value="InterPro"/>
</dbReference>
<protein>
    <recommendedName>
        <fullName evidence="3">Zn(2)-C6 fungal-type domain-containing protein</fullName>
    </recommendedName>
</protein>
<evidence type="ECO:0000313" key="4">
    <source>
        <dbReference type="EMBL" id="OBU00527.1"/>
    </source>
</evidence>
<evidence type="ECO:0000259" key="3">
    <source>
        <dbReference type="PROSITE" id="PS50048"/>
    </source>
</evidence>
<dbReference type="Pfam" id="PF00172">
    <property type="entry name" value="Zn_clus"/>
    <property type="match status" value="1"/>
</dbReference>
<dbReference type="PANTHER" id="PTHR37534">
    <property type="entry name" value="TRANSCRIPTIONAL ACTIVATOR PROTEIN UGA3"/>
    <property type="match status" value="1"/>
</dbReference>
<dbReference type="GO" id="GO:0005634">
    <property type="term" value="C:nucleus"/>
    <property type="evidence" value="ECO:0007669"/>
    <property type="project" value="UniProtKB-SubCell"/>
</dbReference>
<proteinExistence type="predicted"/>
<dbReference type="GeneID" id="28834432"/>
<comment type="subcellular location">
    <subcellularLocation>
        <location evidence="1">Nucleus</location>
    </subcellularLocation>
</comment>
<gene>
    <name evidence="4" type="ORF">VE01_01046</name>
</gene>
<feature type="domain" description="Zn(2)-C6 fungal-type" evidence="3">
    <location>
        <begin position="20"/>
        <end position="50"/>
    </location>
</feature>
<dbReference type="SMART" id="SM00066">
    <property type="entry name" value="GAL4"/>
    <property type="match status" value="1"/>
</dbReference>
<dbReference type="Proteomes" id="UP000091956">
    <property type="component" value="Unassembled WGS sequence"/>
</dbReference>
<dbReference type="InterPro" id="IPR001138">
    <property type="entry name" value="Zn2Cys6_DnaBD"/>
</dbReference>
<name>A0A1B8GXJ1_9PEZI</name>
<dbReference type="PROSITE" id="PS50048">
    <property type="entry name" value="ZN2_CY6_FUNGAL_2"/>
    <property type="match status" value="1"/>
</dbReference>
<dbReference type="Pfam" id="PF11951">
    <property type="entry name" value="Fungal_trans_2"/>
    <property type="match status" value="1"/>
</dbReference>
<reference evidence="5" key="2">
    <citation type="journal article" date="2018" name="Nat. Commun.">
        <title>Extreme sensitivity to ultraviolet light in the fungal pathogen causing white-nose syndrome of bats.</title>
        <authorList>
            <person name="Palmer J.M."/>
            <person name="Drees K.P."/>
            <person name="Foster J.T."/>
            <person name="Lindner D.L."/>
        </authorList>
    </citation>
    <scope>NUCLEOTIDE SEQUENCE [LARGE SCALE GENOMIC DNA]</scope>
    <source>
        <strain evidence="5">UAMH 10579</strain>
    </source>
</reference>
<evidence type="ECO:0000256" key="2">
    <source>
        <dbReference type="ARBA" id="ARBA00023242"/>
    </source>
</evidence>
<evidence type="ECO:0000256" key="1">
    <source>
        <dbReference type="ARBA" id="ARBA00004123"/>
    </source>
</evidence>
<keyword evidence="5" id="KW-1185">Reference proteome</keyword>